<dbReference type="InterPro" id="IPR010064">
    <property type="entry name" value="HK97-gp10_tail"/>
</dbReference>
<dbReference type="Proteomes" id="UP000552883">
    <property type="component" value="Unassembled WGS sequence"/>
</dbReference>
<dbReference type="OrthoDB" id="5073834at2"/>
<dbReference type="Pfam" id="PF04883">
    <property type="entry name" value="HK97-gp10_like"/>
    <property type="match status" value="1"/>
</dbReference>
<gene>
    <name evidence="1" type="ORF">BJ959_000700</name>
</gene>
<dbReference type="EMBL" id="JACHBS010000001">
    <property type="protein sequence ID" value="MBB5617204.1"/>
    <property type="molecule type" value="Genomic_DNA"/>
</dbReference>
<protein>
    <recommendedName>
        <fullName evidence="3">HK97 gp10 family phage protein</fullName>
    </recommendedName>
</protein>
<accession>A0A840X7M6</accession>
<sequence>MQFNNAFFEQLSRSPGVVSVTVEAANRVAATARENAPVDSGKYRKGIVVRKKFQRRVVALVEGTDPKTMLIESKTGNLVRALQKNKQVRRG</sequence>
<evidence type="ECO:0000313" key="2">
    <source>
        <dbReference type="Proteomes" id="UP000552883"/>
    </source>
</evidence>
<name>A0A840X7M6_9MICO</name>
<dbReference type="RefSeq" id="WP_153982556.1">
    <property type="nucleotide sequence ID" value="NZ_BAAANZ010000009.1"/>
</dbReference>
<keyword evidence="2" id="KW-1185">Reference proteome</keyword>
<evidence type="ECO:0000313" key="1">
    <source>
        <dbReference type="EMBL" id="MBB5617204.1"/>
    </source>
</evidence>
<organism evidence="1 2">
    <name type="scientific">Microcella frigidaquae</name>
    <dbReference type="NCBI Taxonomy" id="424758"/>
    <lineage>
        <taxon>Bacteria</taxon>
        <taxon>Bacillati</taxon>
        <taxon>Actinomycetota</taxon>
        <taxon>Actinomycetes</taxon>
        <taxon>Micrococcales</taxon>
        <taxon>Microbacteriaceae</taxon>
        <taxon>Microcella</taxon>
    </lineage>
</organism>
<dbReference type="AlphaFoldDB" id="A0A840X7M6"/>
<proteinExistence type="predicted"/>
<comment type="caution">
    <text evidence="1">The sequence shown here is derived from an EMBL/GenBank/DDBJ whole genome shotgun (WGS) entry which is preliminary data.</text>
</comment>
<reference evidence="1 2" key="1">
    <citation type="submission" date="2020-08" db="EMBL/GenBank/DDBJ databases">
        <title>Sequencing the genomes of 1000 actinobacteria strains.</title>
        <authorList>
            <person name="Klenk H.-P."/>
        </authorList>
    </citation>
    <scope>NUCLEOTIDE SEQUENCE [LARGE SCALE GENOMIC DNA]</scope>
    <source>
        <strain evidence="1 2">DSM 23889</strain>
    </source>
</reference>
<evidence type="ECO:0008006" key="3">
    <source>
        <dbReference type="Google" id="ProtNLM"/>
    </source>
</evidence>